<evidence type="ECO:0000313" key="3">
    <source>
        <dbReference type="EMBL" id="KAL0062518.1"/>
    </source>
</evidence>
<reference evidence="3 4" key="1">
    <citation type="submission" date="2024-05" db="EMBL/GenBank/DDBJ databases">
        <title>A draft genome resource for the thread blight pathogen Marasmius tenuissimus strain MS-2.</title>
        <authorList>
            <person name="Yulfo-Soto G.E."/>
            <person name="Baruah I.K."/>
            <person name="Amoako-Attah I."/>
            <person name="Bukari Y."/>
            <person name="Meinhardt L.W."/>
            <person name="Bailey B.A."/>
            <person name="Cohen S.P."/>
        </authorList>
    </citation>
    <scope>NUCLEOTIDE SEQUENCE [LARGE SCALE GENOMIC DNA]</scope>
    <source>
        <strain evidence="3 4">MS-2</strain>
    </source>
</reference>
<feature type="region of interest" description="Disordered" evidence="1">
    <location>
        <begin position="116"/>
        <end position="141"/>
    </location>
</feature>
<accession>A0ABR2ZMD9</accession>
<feature type="transmembrane region" description="Helical" evidence="2">
    <location>
        <begin position="69"/>
        <end position="90"/>
    </location>
</feature>
<evidence type="ECO:0000313" key="4">
    <source>
        <dbReference type="Proteomes" id="UP001437256"/>
    </source>
</evidence>
<organism evidence="3 4">
    <name type="scientific">Marasmius tenuissimus</name>
    <dbReference type="NCBI Taxonomy" id="585030"/>
    <lineage>
        <taxon>Eukaryota</taxon>
        <taxon>Fungi</taxon>
        <taxon>Dikarya</taxon>
        <taxon>Basidiomycota</taxon>
        <taxon>Agaricomycotina</taxon>
        <taxon>Agaricomycetes</taxon>
        <taxon>Agaricomycetidae</taxon>
        <taxon>Agaricales</taxon>
        <taxon>Marasmiineae</taxon>
        <taxon>Marasmiaceae</taxon>
        <taxon>Marasmius</taxon>
    </lineage>
</organism>
<keyword evidence="2" id="KW-0812">Transmembrane</keyword>
<sequence length="209" mass="22581">MSWARASMTSTTELARVSVTLASRSLSTANTSTATQGTDGATPQRLSTTVTSASSTTVAEAGNKSSATIGGAVGGAVGLVLILVAAVVWVRRNQVLNRRQRRQNFKVTALPITTMGPEHVPEKTRELSRPQDDFLGPTVPDDQRVDSELLARFDMIMERVARSREVDSPGDEQRTRARGTDSEVLAKLDIIMERVARLEAPPDYASNRS</sequence>
<keyword evidence="4" id="KW-1185">Reference proteome</keyword>
<dbReference type="Proteomes" id="UP001437256">
    <property type="component" value="Unassembled WGS sequence"/>
</dbReference>
<protein>
    <submittedName>
        <fullName evidence="3">Uncharacterized protein</fullName>
    </submittedName>
</protein>
<keyword evidence="2" id="KW-1133">Transmembrane helix</keyword>
<feature type="region of interest" description="Disordered" evidence="1">
    <location>
        <begin position="27"/>
        <end position="53"/>
    </location>
</feature>
<dbReference type="EMBL" id="JBBXMP010000102">
    <property type="protein sequence ID" value="KAL0062518.1"/>
    <property type="molecule type" value="Genomic_DNA"/>
</dbReference>
<evidence type="ECO:0000256" key="2">
    <source>
        <dbReference type="SAM" id="Phobius"/>
    </source>
</evidence>
<gene>
    <name evidence="3" type="ORF">AAF712_010557</name>
</gene>
<keyword evidence="2" id="KW-0472">Membrane</keyword>
<evidence type="ECO:0000256" key="1">
    <source>
        <dbReference type="SAM" id="MobiDB-lite"/>
    </source>
</evidence>
<proteinExistence type="predicted"/>
<feature type="compositionally biased region" description="Polar residues" evidence="1">
    <location>
        <begin position="27"/>
        <end position="46"/>
    </location>
</feature>
<name>A0ABR2ZMD9_9AGAR</name>
<feature type="compositionally biased region" description="Basic and acidic residues" evidence="1">
    <location>
        <begin position="119"/>
        <end position="132"/>
    </location>
</feature>
<comment type="caution">
    <text evidence="3">The sequence shown here is derived from an EMBL/GenBank/DDBJ whole genome shotgun (WGS) entry which is preliminary data.</text>
</comment>